<dbReference type="EMBL" id="GBRH01218322">
    <property type="protein sequence ID" value="JAD79573.1"/>
    <property type="molecule type" value="Transcribed_RNA"/>
</dbReference>
<evidence type="ECO:0000313" key="1">
    <source>
        <dbReference type="EMBL" id="JAD79573.1"/>
    </source>
</evidence>
<proteinExistence type="predicted"/>
<reference evidence="1" key="1">
    <citation type="submission" date="2014-09" db="EMBL/GenBank/DDBJ databases">
        <authorList>
            <person name="Magalhaes I.L.F."/>
            <person name="Oliveira U."/>
            <person name="Santos F.R."/>
            <person name="Vidigal T.H.D.A."/>
            <person name="Brescovit A.D."/>
            <person name="Santos A.J."/>
        </authorList>
    </citation>
    <scope>NUCLEOTIDE SEQUENCE</scope>
    <source>
        <tissue evidence="1">Shoot tissue taken approximately 20 cm above the soil surface</tissue>
    </source>
</reference>
<reference evidence="1" key="2">
    <citation type="journal article" date="2015" name="Data Brief">
        <title>Shoot transcriptome of the giant reed, Arundo donax.</title>
        <authorList>
            <person name="Barrero R.A."/>
            <person name="Guerrero F.D."/>
            <person name="Moolhuijzen P."/>
            <person name="Goolsby J.A."/>
            <person name="Tidwell J."/>
            <person name="Bellgard S.E."/>
            <person name="Bellgard M.I."/>
        </authorList>
    </citation>
    <scope>NUCLEOTIDE SEQUENCE</scope>
    <source>
        <tissue evidence="1">Shoot tissue taken approximately 20 cm above the soil surface</tissue>
    </source>
</reference>
<accession>A0A0A9CYT2</accession>
<name>A0A0A9CYT2_ARUDO</name>
<dbReference type="AlphaFoldDB" id="A0A0A9CYT2"/>
<sequence>MCFYDYCSYFQVIASSLGTCFPKIDVVCSICILATIGKYIANAYHKSPERAFVIWNHSEVDELKGVQTLRGGSEF</sequence>
<protein>
    <submittedName>
        <fullName evidence="1">Uncharacterized protein</fullName>
    </submittedName>
</protein>
<organism evidence="1">
    <name type="scientific">Arundo donax</name>
    <name type="common">Giant reed</name>
    <name type="synonym">Donax arundinaceus</name>
    <dbReference type="NCBI Taxonomy" id="35708"/>
    <lineage>
        <taxon>Eukaryota</taxon>
        <taxon>Viridiplantae</taxon>
        <taxon>Streptophyta</taxon>
        <taxon>Embryophyta</taxon>
        <taxon>Tracheophyta</taxon>
        <taxon>Spermatophyta</taxon>
        <taxon>Magnoliopsida</taxon>
        <taxon>Liliopsida</taxon>
        <taxon>Poales</taxon>
        <taxon>Poaceae</taxon>
        <taxon>PACMAD clade</taxon>
        <taxon>Arundinoideae</taxon>
        <taxon>Arundineae</taxon>
        <taxon>Arundo</taxon>
    </lineage>
</organism>